<dbReference type="OrthoDB" id="688827at2759"/>
<dbReference type="InterPro" id="IPR053253">
    <property type="entry name" value="Sex_diff_modulator"/>
</dbReference>
<feature type="compositionally biased region" description="Basic and acidic residues" evidence="1">
    <location>
        <begin position="301"/>
        <end position="329"/>
    </location>
</feature>
<evidence type="ECO:0008006" key="4">
    <source>
        <dbReference type="Google" id="ProtNLM"/>
    </source>
</evidence>
<accession>A0A3L6S135</accession>
<gene>
    <name evidence="2" type="ORF">C2845_PM09G13030</name>
</gene>
<dbReference type="AlphaFoldDB" id="A0A3L6S135"/>
<feature type="compositionally biased region" description="Basic and acidic residues" evidence="1">
    <location>
        <begin position="345"/>
        <end position="376"/>
    </location>
</feature>
<organism evidence="2 3">
    <name type="scientific">Panicum miliaceum</name>
    <name type="common">Proso millet</name>
    <name type="synonym">Broomcorn millet</name>
    <dbReference type="NCBI Taxonomy" id="4540"/>
    <lineage>
        <taxon>Eukaryota</taxon>
        <taxon>Viridiplantae</taxon>
        <taxon>Streptophyta</taxon>
        <taxon>Embryophyta</taxon>
        <taxon>Tracheophyta</taxon>
        <taxon>Spermatophyta</taxon>
        <taxon>Magnoliopsida</taxon>
        <taxon>Liliopsida</taxon>
        <taxon>Poales</taxon>
        <taxon>Poaceae</taxon>
        <taxon>PACMAD clade</taxon>
        <taxon>Panicoideae</taxon>
        <taxon>Panicodae</taxon>
        <taxon>Paniceae</taxon>
        <taxon>Panicinae</taxon>
        <taxon>Panicum</taxon>
        <taxon>Panicum sect. Panicum</taxon>
    </lineage>
</organism>
<feature type="region of interest" description="Disordered" evidence="1">
    <location>
        <begin position="264"/>
        <end position="376"/>
    </location>
</feature>
<evidence type="ECO:0000313" key="3">
    <source>
        <dbReference type="Proteomes" id="UP000275267"/>
    </source>
</evidence>
<feature type="compositionally biased region" description="Basic and acidic residues" evidence="1">
    <location>
        <begin position="277"/>
        <end position="295"/>
    </location>
</feature>
<dbReference type="Proteomes" id="UP000275267">
    <property type="component" value="Unassembled WGS sequence"/>
</dbReference>
<dbReference type="PANTHER" id="PTHR33087">
    <property type="entry name" value="OS07G0539200 PROTEIN"/>
    <property type="match status" value="1"/>
</dbReference>
<name>A0A3L6S135_PANMI</name>
<keyword evidence="3" id="KW-1185">Reference proteome</keyword>
<evidence type="ECO:0000256" key="1">
    <source>
        <dbReference type="SAM" id="MobiDB-lite"/>
    </source>
</evidence>
<dbReference type="EMBL" id="PQIB02000006">
    <property type="protein sequence ID" value="RLN12941.1"/>
    <property type="molecule type" value="Genomic_DNA"/>
</dbReference>
<dbReference type="STRING" id="4540.A0A3L6S135"/>
<dbReference type="PANTHER" id="PTHR33087:SF21">
    <property type="entry name" value="OS03G0782100 PROTEIN"/>
    <property type="match status" value="1"/>
</dbReference>
<comment type="caution">
    <text evidence="2">The sequence shown here is derived from an EMBL/GenBank/DDBJ whole genome shotgun (WGS) entry which is preliminary data.</text>
</comment>
<reference evidence="3" key="1">
    <citation type="journal article" date="2019" name="Nat. Commun.">
        <title>The genome of broomcorn millet.</title>
        <authorList>
            <person name="Zou C."/>
            <person name="Miki D."/>
            <person name="Li D."/>
            <person name="Tang Q."/>
            <person name="Xiao L."/>
            <person name="Rajput S."/>
            <person name="Deng P."/>
            <person name="Jia W."/>
            <person name="Huang R."/>
            <person name="Zhang M."/>
            <person name="Sun Y."/>
            <person name="Hu J."/>
            <person name="Fu X."/>
            <person name="Schnable P.S."/>
            <person name="Li F."/>
            <person name="Zhang H."/>
            <person name="Feng B."/>
            <person name="Zhu X."/>
            <person name="Liu R."/>
            <person name="Schnable J.C."/>
            <person name="Zhu J.-K."/>
            <person name="Zhang H."/>
        </authorList>
    </citation>
    <scope>NUCLEOTIDE SEQUENCE [LARGE SCALE GENOMIC DNA]</scope>
</reference>
<protein>
    <recommendedName>
        <fullName evidence="4">DUF4283 domain-containing protein</fullName>
    </recommendedName>
</protein>
<sequence>MVLGDPNTRPEEETIFVPNSFDLERDARDWEECTLVPWAMHLPRGAGARDIEALLLHDLHLRRGNVYVTVHQPEPFLIRFENSAHCAEARRRGRFTGNGIEIHLRRWRNLSRALGMRIFFRVRLYLDGIPEHAWTPDIVERVIGHRCALQCINTDQPTDTRHIDLWAWTANPSDIPKRVWLVFTHRPTDKSSVVVVTREQELLERWQQCLRFEVFLHIGVVEDYTAASHDLHGAVSNPEAFKPIRRPYFWRYGLLDGAPAEATSRFPARLPKPPCVQEERRQDRPGQERNQELARWDAAQDDVRGGEGRHRGDGHARKQGDFIWPRRCDDDDSDNEYTHPGRGGYESRRSHVRLEADGVRRERTRSPRKRDSEFRG</sequence>
<proteinExistence type="predicted"/>
<evidence type="ECO:0000313" key="2">
    <source>
        <dbReference type="EMBL" id="RLN12941.1"/>
    </source>
</evidence>